<dbReference type="SMART" id="SM00220">
    <property type="entry name" value="S_TKc"/>
    <property type="match status" value="1"/>
</dbReference>
<dbReference type="GO" id="GO:0004674">
    <property type="term" value="F:protein serine/threonine kinase activity"/>
    <property type="evidence" value="ECO:0007669"/>
    <property type="project" value="UniProtKB-KW"/>
</dbReference>
<dbReference type="PROSITE" id="PS00108">
    <property type="entry name" value="PROTEIN_KINASE_ST"/>
    <property type="match status" value="1"/>
</dbReference>
<dbReference type="InterPro" id="IPR000719">
    <property type="entry name" value="Prot_kinase_dom"/>
</dbReference>
<keyword evidence="12" id="KW-1185">Reference proteome</keyword>
<proteinExistence type="inferred from homology"/>
<keyword evidence="3" id="KW-0723">Serine/threonine-protein kinase</keyword>
<dbReference type="PANTHER" id="PTHR44899:SF8">
    <property type="entry name" value="NIMA-RELATED KINASE 11"/>
    <property type="match status" value="1"/>
</dbReference>
<evidence type="ECO:0000259" key="10">
    <source>
        <dbReference type="PROSITE" id="PS50011"/>
    </source>
</evidence>
<comment type="catalytic activity">
    <reaction evidence="8">
        <text>L-threonyl-[protein] + ATP = O-phospho-L-threonyl-[protein] + ADP + H(+)</text>
        <dbReference type="Rhea" id="RHEA:46608"/>
        <dbReference type="Rhea" id="RHEA-COMP:11060"/>
        <dbReference type="Rhea" id="RHEA-COMP:11605"/>
        <dbReference type="ChEBI" id="CHEBI:15378"/>
        <dbReference type="ChEBI" id="CHEBI:30013"/>
        <dbReference type="ChEBI" id="CHEBI:30616"/>
        <dbReference type="ChEBI" id="CHEBI:61977"/>
        <dbReference type="ChEBI" id="CHEBI:456216"/>
        <dbReference type="EC" id="2.7.11.1"/>
    </reaction>
</comment>
<protein>
    <recommendedName>
        <fullName evidence="2">non-specific serine/threonine protein kinase</fullName>
        <ecNumber evidence="2">2.7.11.1</ecNumber>
    </recommendedName>
</protein>
<dbReference type="Proteomes" id="UP001148018">
    <property type="component" value="Unassembled WGS sequence"/>
</dbReference>
<evidence type="ECO:0000256" key="3">
    <source>
        <dbReference type="ARBA" id="ARBA00022527"/>
    </source>
</evidence>
<evidence type="ECO:0000256" key="9">
    <source>
        <dbReference type="ARBA" id="ARBA00048679"/>
    </source>
</evidence>
<comment type="similarity">
    <text evidence="1">Belongs to the protein kinase superfamily. NEK Ser/Thr protein kinase family. NIMA subfamily.</text>
</comment>
<dbReference type="AlphaFoldDB" id="A0A9Q0IEH3"/>
<dbReference type="InterPro" id="IPR008271">
    <property type="entry name" value="Ser/Thr_kinase_AS"/>
</dbReference>
<keyword evidence="4" id="KW-0808">Transferase</keyword>
<evidence type="ECO:0000256" key="8">
    <source>
        <dbReference type="ARBA" id="ARBA00047899"/>
    </source>
</evidence>
<dbReference type="PROSITE" id="PS50011">
    <property type="entry name" value="PROTEIN_KINASE_DOM"/>
    <property type="match status" value="1"/>
</dbReference>
<dbReference type="EC" id="2.7.11.1" evidence="2"/>
<comment type="caution">
    <text evidence="11">The sequence shown here is derived from an EMBL/GenBank/DDBJ whole genome shotgun (WGS) entry which is preliminary data.</text>
</comment>
<evidence type="ECO:0000256" key="6">
    <source>
        <dbReference type="ARBA" id="ARBA00022777"/>
    </source>
</evidence>
<dbReference type="EMBL" id="JANIIK010000109">
    <property type="protein sequence ID" value="KAJ3597432.1"/>
    <property type="molecule type" value="Genomic_DNA"/>
</dbReference>
<keyword evidence="7" id="KW-0067">ATP-binding</keyword>
<evidence type="ECO:0000256" key="5">
    <source>
        <dbReference type="ARBA" id="ARBA00022741"/>
    </source>
</evidence>
<accession>A0A9Q0IEH3</accession>
<name>A0A9Q0IEH3_9TELE</name>
<keyword evidence="5" id="KW-0547">Nucleotide-binding</keyword>
<dbReference type="SUPFAM" id="SSF56112">
    <property type="entry name" value="Protein kinase-like (PK-like)"/>
    <property type="match status" value="1"/>
</dbReference>
<evidence type="ECO:0000256" key="1">
    <source>
        <dbReference type="ARBA" id="ARBA00010886"/>
    </source>
</evidence>
<feature type="domain" description="Protein kinase" evidence="10">
    <location>
        <begin position="27"/>
        <end position="383"/>
    </location>
</feature>
<dbReference type="InterPro" id="IPR011009">
    <property type="entry name" value="Kinase-like_dom_sf"/>
</dbReference>
<dbReference type="OrthoDB" id="248923at2759"/>
<dbReference type="Gene3D" id="1.10.510.10">
    <property type="entry name" value="Transferase(Phosphotransferase) domain 1"/>
    <property type="match status" value="1"/>
</dbReference>
<organism evidence="11 12">
    <name type="scientific">Muraenolepis orangiensis</name>
    <name type="common">Patagonian moray cod</name>
    <dbReference type="NCBI Taxonomy" id="630683"/>
    <lineage>
        <taxon>Eukaryota</taxon>
        <taxon>Metazoa</taxon>
        <taxon>Chordata</taxon>
        <taxon>Craniata</taxon>
        <taxon>Vertebrata</taxon>
        <taxon>Euteleostomi</taxon>
        <taxon>Actinopterygii</taxon>
        <taxon>Neopterygii</taxon>
        <taxon>Teleostei</taxon>
        <taxon>Neoteleostei</taxon>
        <taxon>Acanthomorphata</taxon>
        <taxon>Zeiogadaria</taxon>
        <taxon>Gadariae</taxon>
        <taxon>Gadiformes</taxon>
        <taxon>Muraenolepidoidei</taxon>
        <taxon>Muraenolepididae</taxon>
        <taxon>Muraenolepis</taxon>
    </lineage>
</organism>
<dbReference type="GO" id="GO:0005524">
    <property type="term" value="F:ATP binding"/>
    <property type="evidence" value="ECO:0007669"/>
    <property type="project" value="UniProtKB-KW"/>
</dbReference>
<dbReference type="Pfam" id="PF00069">
    <property type="entry name" value="Pkinase"/>
    <property type="match status" value="1"/>
</dbReference>
<sequence length="383" mass="41995">MPRFQEQEADWLSHATTAPDRLVAKRYGVMQMLGCGSFGRVYLVTDSRAGNGEQLALLSSLFSSALQCSPLFSVLICPAVLSSVLICPAMLSSLLCSHLPCSALLSSLFSSALQCSPLFSSALQCSPLFSVLICPAVLSSLLCSHLPCSALLSSLFSSALQCSPLFSSALQCSPLFSVLICPAVLSSLLCSHLPCSALLSSLFSSALQCSPLFSPLLSFFTSLLKVLKEIPLGDLRPNETVQASQEAQLLSRLHHPHILRFFHSFLEHDTFCIITEYCQDKDLDYKLGEVRESGHSLSESQVVDWLVQLLLGVHYMHDRRVLHRDLKAKNVFLKRNLIKIGDFGVSCLLMGSCDLATTFTGTLYYMSPEVLNHHGYDCKSDIW</sequence>
<evidence type="ECO:0000256" key="7">
    <source>
        <dbReference type="ARBA" id="ARBA00022840"/>
    </source>
</evidence>
<keyword evidence="6" id="KW-0418">Kinase</keyword>
<comment type="catalytic activity">
    <reaction evidence="9">
        <text>L-seryl-[protein] + ATP = O-phospho-L-seryl-[protein] + ADP + H(+)</text>
        <dbReference type="Rhea" id="RHEA:17989"/>
        <dbReference type="Rhea" id="RHEA-COMP:9863"/>
        <dbReference type="Rhea" id="RHEA-COMP:11604"/>
        <dbReference type="ChEBI" id="CHEBI:15378"/>
        <dbReference type="ChEBI" id="CHEBI:29999"/>
        <dbReference type="ChEBI" id="CHEBI:30616"/>
        <dbReference type="ChEBI" id="CHEBI:83421"/>
        <dbReference type="ChEBI" id="CHEBI:456216"/>
        <dbReference type="EC" id="2.7.11.1"/>
    </reaction>
</comment>
<evidence type="ECO:0000313" key="12">
    <source>
        <dbReference type="Proteomes" id="UP001148018"/>
    </source>
</evidence>
<dbReference type="InterPro" id="IPR051131">
    <property type="entry name" value="NEK_Ser/Thr_kinase_NIMA"/>
</dbReference>
<evidence type="ECO:0000256" key="2">
    <source>
        <dbReference type="ARBA" id="ARBA00012513"/>
    </source>
</evidence>
<reference evidence="11" key="1">
    <citation type="submission" date="2022-07" db="EMBL/GenBank/DDBJ databases">
        <title>Chromosome-level genome of Muraenolepis orangiensis.</title>
        <authorList>
            <person name="Kim J."/>
        </authorList>
    </citation>
    <scope>NUCLEOTIDE SEQUENCE</scope>
    <source>
        <strain evidence="11">KU_S4_2022</strain>
        <tissue evidence="11">Muscle</tissue>
    </source>
</reference>
<dbReference type="PANTHER" id="PTHR44899">
    <property type="entry name" value="CAMK FAMILY PROTEIN KINASE"/>
    <property type="match status" value="1"/>
</dbReference>
<evidence type="ECO:0000256" key="4">
    <source>
        <dbReference type="ARBA" id="ARBA00022679"/>
    </source>
</evidence>
<evidence type="ECO:0000313" key="11">
    <source>
        <dbReference type="EMBL" id="KAJ3597432.1"/>
    </source>
</evidence>
<gene>
    <name evidence="11" type="ORF">NHX12_000958</name>
</gene>